<reference evidence="2 3" key="1">
    <citation type="submission" date="2024-04" db="EMBL/GenBank/DDBJ databases">
        <title>Tritrichomonas musculus Genome.</title>
        <authorList>
            <person name="Alves-Ferreira E."/>
            <person name="Grigg M."/>
            <person name="Lorenzi H."/>
            <person name="Galac M."/>
        </authorList>
    </citation>
    <scope>NUCLEOTIDE SEQUENCE [LARGE SCALE GENOMIC DNA]</scope>
    <source>
        <strain evidence="2 3">EAF2021</strain>
    </source>
</reference>
<keyword evidence="1" id="KW-0175">Coiled coil</keyword>
<organism evidence="2 3">
    <name type="scientific">Tritrichomonas musculus</name>
    <dbReference type="NCBI Taxonomy" id="1915356"/>
    <lineage>
        <taxon>Eukaryota</taxon>
        <taxon>Metamonada</taxon>
        <taxon>Parabasalia</taxon>
        <taxon>Tritrichomonadida</taxon>
        <taxon>Tritrichomonadidae</taxon>
        <taxon>Tritrichomonas</taxon>
    </lineage>
</organism>
<feature type="coiled-coil region" evidence="1">
    <location>
        <begin position="364"/>
        <end position="406"/>
    </location>
</feature>
<dbReference type="Proteomes" id="UP001470230">
    <property type="component" value="Unassembled WGS sequence"/>
</dbReference>
<evidence type="ECO:0000313" key="2">
    <source>
        <dbReference type="EMBL" id="KAK8889728.1"/>
    </source>
</evidence>
<proteinExistence type="predicted"/>
<feature type="coiled-coil region" evidence="1">
    <location>
        <begin position="181"/>
        <end position="331"/>
    </location>
</feature>
<evidence type="ECO:0000313" key="3">
    <source>
        <dbReference type="Proteomes" id="UP001470230"/>
    </source>
</evidence>
<dbReference type="EMBL" id="JAPFFF010000005">
    <property type="protein sequence ID" value="KAK8889728.1"/>
    <property type="molecule type" value="Genomic_DNA"/>
</dbReference>
<keyword evidence="3" id="KW-1185">Reference proteome</keyword>
<comment type="caution">
    <text evidence="2">The sequence shown here is derived from an EMBL/GenBank/DDBJ whole genome shotgun (WGS) entry which is preliminary data.</text>
</comment>
<accession>A0ABR2KFX9</accession>
<protein>
    <submittedName>
        <fullName evidence="2">Uncharacterized protein</fullName>
    </submittedName>
</protein>
<sequence>MSSQAKENDNNDFGDTERILQAYQKDNEQLHLRVKDLEKQISTNETDVRKENEALRRQILELRNNQITIDNYQELQEEHVHYVREAKQRIMTLEEENQILRIENEKLANNQRRWDQDETRNQSIESVINSLREAFIQGKGIEQAFDNLAAIVCPEVLVRREKEESILKTNQKSRYRSPSRLDPSSLEIKRLKEEIENLKATVEELQKAKKNPAPKKTGIPSRASIQQTNKIKELEQQATEYQRKCEELERELSSVKGRSKDRNGRIKELQTQAAKAQEDLMEEQKRHQIDINEFTVQKAQMEAQLKALQTNADYRSDCEKFRARVQILEAENEELKKPRPTGNAALDSVLDAIARMEGDIQQRQMDLNRMALKLEDKFEEERRQMENNHKREMDEKAQQIRRYKHQFEAILADLDKSKKRKT</sequence>
<feature type="coiled-coil region" evidence="1">
    <location>
        <begin position="20"/>
        <end position="113"/>
    </location>
</feature>
<name>A0ABR2KFX9_9EUKA</name>
<evidence type="ECO:0000256" key="1">
    <source>
        <dbReference type="SAM" id="Coils"/>
    </source>
</evidence>
<gene>
    <name evidence="2" type="ORF">M9Y10_034482</name>
</gene>